<feature type="transmembrane region" description="Helical" evidence="2">
    <location>
        <begin position="405"/>
        <end position="427"/>
    </location>
</feature>
<feature type="transmembrane region" description="Helical" evidence="2">
    <location>
        <begin position="212"/>
        <end position="231"/>
    </location>
</feature>
<dbReference type="EMBL" id="JAXCGZ010017320">
    <property type="protein sequence ID" value="KAK7068299.1"/>
    <property type="molecule type" value="Genomic_DNA"/>
</dbReference>
<dbReference type="CDD" id="cd17352">
    <property type="entry name" value="MFS_MCT_SLC16"/>
    <property type="match status" value="1"/>
</dbReference>
<organism evidence="3 4">
    <name type="scientific">Halocaridina rubra</name>
    <name type="common">Hawaiian red shrimp</name>
    <dbReference type="NCBI Taxonomy" id="373956"/>
    <lineage>
        <taxon>Eukaryota</taxon>
        <taxon>Metazoa</taxon>
        <taxon>Ecdysozoa</taxon>
        <taxon>Arthropoda</taxon>
        <taxon>Crustacea</taxon>
        <taxon>Multicrustacea</taxon>
        <taxon>Malacostraca</taxon>
        <taxon>Eumalacostraca</taxon>
        <taxon>Eucarida</taxon>
        <taxon>Decapoda</taxon>
        <taxon>Pleocyemata</taxon>
        <taxon>Caridea</taxon>
        <taxon>Atyoidea</taxon>
        <taxon>Atyidae</taxon>
        <taxon>Halocaridina</taxon>
    </lineage>
</organism>
<feature type="region of interest" description="Disordered" evidence="1">
    <location>
        <begin position="659"/>
        <end position="693"/>
    </location>
</feature>
<feature type="transmembrane region" description="Helical" evidence="2">
    <location>
        <begin position="439"/>
        <end position="458"/>
    </location>
</feature>
<feature type="transmembrane region" description="Helical" evidence="2">
    <location>
        <begin position="243"/>
        <end position="262"/>
    </location>
</feature>
<dbReference type="Gene3D" id="1.20.1250.20">
    <property type="entry name" value="MFS general substrate transporter like domains"/>
    <property type="match status" value="1"/>
</dbReference>
<feature type="transmembrane region" description="Helical" evidence="2">
    <location>
        <begin position="126"/>
        <end position="147"/>
    </location>
</feature>
<keyword evidence="2" id="KW-0472">Membrane</keyword>
<feature type="transmembrane region" description="Helical" evidence="2">
    <location>
        <begin position="84"/>
        <end position="106"/>
    </location>
</feature>
<feature type="transmembrane region" description="Helical" evidence="2">
    <location>
        <begin position="154"/>
        <end position="174"/>
    </location>
</feature>
<evidence type="ECO:0000313" key="3">
    <source>
        <dbReference type="EMBL" id="KAK7068299.1"/>
    </source>
</evidence>
<dbReference type="InterPro" id="IPR036259">
    <property type="entry name" value="MFS_trans_sf"/>
</dbReference>
<feature type="transmembrane region" description="Helical" evidence="2">
    <location>
        <begin position="312"/>
        <end position="333"/>
    </location>
</feature>
<feature type="transmembrane region" description="Helical" evidence="2">
    <location>
        <begin position="380"/>
        <end position="399"/>
    </location>
</feature>
<dbReference type="GO" id="GO:0022857">
    <property type="term" value="F:transmembrane transporter activity"/>
    <property type="evidence" value="ECO:0007669"/>
    <property type="project" value="InterPro"/>
</dbReference>
<dbReference type="InterPro" id="IPR011701">
    <property type="entry name" value="MFS"/>
</dbReference>
<dbReference type="Pfam" id="PF07690">
    <property type="entry name" value="MFS_1"/>
    <property type="match status" value="1"/>
</dbReference>
<evidence type="ECO:0000256" key="1">
    <source>
        <dbReference type="SAM" id="MobiDB-lite"/>
    </source>
</evidence>
<feature type="transmembrane region" description="Helical" evidence="2">
    <location>
        <begin position="470"/>
        <end position="490"/>
    </location>
</feature>
<dbReference type="AlphaFoldDB" id="A0AAN8WXM1"/>
<reference evidence="3 4" key="1">
    <citation type="submission" date="2023-11" db="EMBL/GenBank/DDBJ databases">
        <title>Halocaridina rubra genome assembly.</title>
        <authorList>
            <person name="Smith C."/>
        </authorList>
    </citation>
    <scope>NUCLEOTIDE SEQUENCE [LARGE SCALE GENOMIC DNA]</scope>
    <source>
        <strain evidence="3">EP-1</strain>
        <tissue evidence="3">Whole</tissue>
    </source>
</reference>
<keyword evidence="2" id="KW-0812">Transmembrane</keyword>
<accession>A0AAN8WXM1</accession>
<dbReference type="Proteomes" id="UP001381693">
    <property type="component" value="Unassembled WGS sequence"/>
</dbReference>
<dbReference type="InterPro" id="IPR050327">
    <property type="entry name" value="Proton-linked_MCT"/>
</dbReference>
<name>A0AAN8WXM1_HALRR</name>
<feature type="transmembrane region" description="Helical" evidence="2">
    <location>
        <begin position="345"/>
        <end position="368"/>
    </location>
</feature>
<proteinExistence type="predicted"/>
<dbReference type="SUPFAM" id="SSF103473">
    <property type="entry name" value="MFS general substrate transporter"/>
    <property type="match status" value="1"/>
</dbReference>
<dbReference type="PANTHER" id="PTHR11360:SF93">
    <property type="entry name" value="MONOCARBOXYLATE TRANSPORTER 7-LIKE PROTEIN"/>
    <property type="match status" value="1"/>
</dbReference>
<keyword evidence="4" id="KW-1185">Reference proteome</keyword>
<comment type="caution">
    <text evidence="3">The sequence shown here is derived from an EMBL/GenBank/DDBJ whole genome shotgun (WGS) entry which is preliminary data.</text>
</comment>
<gene>
    <name evidence="3" type="ORF">SK128_005232</name>
</gene>
<evidence type="ECO:0000256" key="2">
    <source>
        <dbReference type="SAM" id="Phobius"/>
    </source>
</evidence>
<dbReference type="PANTHER" id="PTHR11360">
    <property type="entry name" value="MONOCARBOXYLATE TRANSPORTER"/>
    <property type="match status" value="1"/>
</dbReference>
<feature type="transmembrane region" description="Helical" evidence="2">
    <location>
        <begin position="180"/>
        <end position="200"/>
    </location>
</feature>
<sequence length="745" mass="82800">MCTVSTKPSARGPGKEAVLCIAKDGRGTDKYSKYEDLGDDNVIDGLQVIAEREMNSFQKHIPGLKRHDAKTSTIRQHYYPEGGWGWLICACVFVVHVLTTGLQFSYGVLYTDLLEHLGQEHTMTAGWIGSTSMAVSRLSAPLVVALCRRKSTRLTAVIGGLIMALAILFASFALQIHQVFLSYGLVLGIGVGMTRETANLMLGQYFKRRREFVEIIAQSGCGIGITLFSVFFKESIRSVGWRLGLQAVTGVVFTSFFLGIFYRSASLYHPQRRAILHLKNQKRKQVKDKKKVDLEKPPYFDFSCLKMKSVQVLILTSIFMSVGLYTPLFYLILYGQREGLEESSLILLQTFLGFAYALGCIGFGLIVVKQSEDCMISRQYLCQASLYGLGVTVLALTAIKGYYGYVLFMWLYGLLLGGAHYAFQMLTLEKVRARQFSRAWGFIQGATAVPILFGVPITGYINENSSKTGYFFASFFILAGSSCLFFLTYYKERLAKQDTSVSFTTVDSHLSHDPYALPLENGGGGNNGSSAKPLVRVAAPITNPVCTCGADAEIPPPVPNPKHMHDASKYQSFNKLGKTISFATSVDIMEPRLKPELLTCISEEGLLDHYYDYVGDCLDHCKKFDPFYPYEEQEDVDFADTEDENDDCFVRHQHRGMTVHPTSRRLRQSSGVSFSEPEGLARLGQSSGSRYGGTSGMPLGIGVKGQYPVYECHMPPVPKPPILRQVPTKRPRRSITVIEEMTTSV</sequence>
<evidence type="ECO:0000313" key="4">
    <source>
        <dbReference type="Proteomes" id="UP001381693"/>
    </source>
</evidence>
<keyword evidence="2" id="KW-1133">Transmembrane helix</keyword>
<protein>
    <submittedName>
        <fullName evidence="3">Uncharacterized protein</fullName>
    </submittedName>
</protein>